<keyword evidence="4 11" id="KW-0378">Hydrolase</keyword>
<dbReference type="SUPFAM" id="SSF63411">
    <property type="entry name" value="LuxS/MPP-like metallohydrolase"/>
    <property type="match status" value="3"/>
</dbReference>
<dbReference type="InterPro" id="IPR050626">
    <property type="entry name" value="Peptidase_M16"/>
</dbReference>
<dbReference type="Gene3D" id="3.30.830.10">
    <property type="entry name" value="Metalloenzyme, LuxS/M16 peptidase-like"/>
    <property type="match status" value="4"/>
</dbReference>
<comment type="similarity">
    <text evidence="1">Belongs to the peptidase M16 family.</text>
</comment>
<evidence type="ECO:0000256" key="3">
    <source>
        <dbReference type="ARBA" id="ARBA00022723"/>
    </source>
</evidence>
<dbReference type="InterPro" id="IPR007863">
    <property type="entry name" value="Peptidase_M16_C"/>
</dbReference>
<dbReference type="PANTHER" id="PTHR43690:SF18">
    <property type="entry name" value="INSULIN-DEGRADING ENZYME-RELATED"/>
    <property type="match status" value="1"/>
</dbReference>
<dbReference type="EC" id="3.4.24.56" evidence="11"/>
<keyword evidence="12" id="KW-1185">Reference proteome</keyword>
<dbReference type="GO" id="GO:0004222">
    <property type="term" value="F:metalloendopeptidase activity"/>
    <property type="evidence" value="ECO:0007669"/>
    <property type="project" value="UniProtKB-EC"/>
</dbReference>
<dbReference type="InterPro" id="IPR011249">
    <property type="entry name" value="Metalloenz_LuxS/M16"/>
</dbReference>
<dbReference type="InterPro" id="IPR032632">
    <property type="entry name" value="Peptidase_M16_M"/>
</dbReference>
<feature type="compositionally biased region" description="Low complexity" evidence="7">
    <location>
        <begin position="357"/>
        <end position="386"/>
    </location>
</feature>
<dbReference type="AlphaFoldDB" id="A0A9W8B3I0"/>
<feature type="domain" description="Peptidase M16 middle/third" evidence="10">
    <location>
        <begin position="657"/>
        <end position="932"/>
    </location>
</feature>
<evidence type="ECO:0000256" key="7">
    <source>
        <dbReference type="SAM" id="MobiDB-lite"/>
    </source>
</evidence>
<evidence type="ECO:0000313" key="12">
    <source>
        <dbReference type="Proteomes" id="UP001151582"/>
    </source>
</evidence>
<proteinExistence type="inferred from homology"/>
<dbReference type="EMBL" id="JANBQB010000196">
    <property type="protein sequence ID" value="KAJ1979883.1"/>
    <property type="molecule type" value="Genomic_DNA"/>
</dbReference>
<dbReference type="InterPro" id="IPR011765">
    <property type="entry name" value="Pept_M16_N"/>
</dbReference>
<feature type="domain" description="Peptidase M16 N-terminal" evidence="8">
    <location>
        <begin position="58"/>
        <end position="182"/>
    </location>
</feature>
<evidence type="ECO:0000313" key="11">
    <source>
        <dbReference type="EMBL" id="KAJ1979883.1"/>
    </source>
</evidence>
<evidence type="ECO:0000256" key="5">
    <source>
        <dbReference type="ARBA" id="ARBA00022833"/>
    </source>
</evidence>
<dbReference type="PANTHER" id="PTHR43690">
    <property type="entry name" value="NARDILYSIN"/>
    <property type="match status" value="1"/>
</dbReference>
<keyword evidence="6 11" id="KW-0482">Metalloprotease</keyword>
<dbReference type="Pfam" id="PF16187">
    <property type="entry name" value="Peptidase_M16_M"/>
    <property type="match status" value="1"/>
</dbReference>
<comment type="caution">
    <text evidence="11">The sequence shown here is derived from an EMBL/GenBank/DDBJ whole genome shotgun (WGS) entry which is preliminary data.</text>
</comment>
<feature type="domain" description="Peptidase M16 C-terminal" evidence="9">
    <location>
        <begin position="222"/>
        <end position="327"/>
    </location>
</feature>
<evidence type="ECO:0000259" key="8">
    <source>
        <dbReference type="Pfam" id="PF00675"/>
    </source>
</evidence>
<evidence type="ECO:0000256" key="4">
    <source>
        <dbReference type="ARBA" id="ARBA00022801"/>
    </source>
</evidence>
<keyword evidence="2" id="KW-0645">Protease</keyword>
<dbReference type="Pfam" id="PF00675">
    <property type="entry name" value="Peptidase_M16"/>
    <property type="match status" value="1"/>
</dbReference>
<keyword evidence="3" id="KW-0479">Metal-binding</keyword>
<feature type="region of interest" description="Disordered" evidence="7">
    <location>
        <begin position="310"/>
        <end position="391"/>
    </location>
</feature>
<accession>A0A9W8B3I0</accession>
<feature type="compositionally biased region" description="Polar residues" evidence="7">
    <location>
        <begin position="328"/>
        <end position="349"/>
    </location>
</feature>
<sequence>MLYGRSSPLLDEVETEYEQHEPTVEVPYSYSSYQQPITKCSRDNRDFKVLVLENQLEVMLINDSEAKNGCVALNFLVGSGMDLPNLHGLANLTLKWMLRSSKRYATDGQLHNFVREHGGAMYSHVTLKTTEISVGLDVNHLHEILERLADLLGQPCFERQVAEKVIHDIDNDHKRFLKQENMSIKLLERNFFKPREYMTHFKTGNRKTLLVNPPKLGLDIHQEAQRFYDTYYSSNLMKLVVLGNQGLPTLTNWVVSIFAGLTNKIIPVPQIERIFLPSDFNRQILVKSHQHTRSLVLLFPLFGPHAGQNNASISDLSEPLAGGEDSKTSSTTMDASKYSLTDEPSSPTTAAGKKGESASGGLSHSQSRRSSISSSSLRSNLSGPASTARTVHGMSGYGGYPPHLGMMPAMNPYNMAAMAQALHGAPMPMGVPYMYPPPHMPNGGMMPDLSQQQQHMQAQGYPYYPPQPMAHPYMNPAAFYPYMMPPPKGNNNHTTAMYGPYARYAPSNMAPPISPASVSNPAGVDVPIASSGYHPSNPKLDMERDWAPALAYVRHLLELRTPGSVIHYLKSRGWGTYIHTADVMDLDCDTPFFKMTVSLTKAGFDAYEEVIKAILQYLAMIRRTGVQHWLYDEIRSIAAIKFFMRAKYNDFDCPRFADVMGREGLEPRDYVCDQAMFYQCQEDTILQALSCLSPNNMAILVVSRDIESPGMSREIYYETKYQVTSLPLTLQMALAELKKNDQFYLPTRNPYVIEQLESSVPSPMALQHQGLPLSTAVVVVAETIHTRCWHYYSNKYFPARTNIHIALQSPLAYKTAASMVRTRVMVKLFQERCRKMIDSTSAAGAAAMFHTVEPGRDGIQITLEGFNEKQELMLTHVLTALNDIKVEPYRLKFFIDEYILDLQCEASAASDCPSAFVETQLTNYNWSHDALVSELKTITVSDMTQFVQNYLNRIHIEMLVTGNATESEALDLMRITERNIKRTSMLKVERYVTHALHLPLGGRLVYLCPTQKKPTSATHDPSNSTLSSKIAYFVQVGASTDARLRVYQDVIVHIIQKKCLTTFKHQLNLSDLDCQPICRPNLPLGLMYTASGAKDALYLESGMELCLQTARRALLDLSPVLLEEYLQQLRETRLAQAKAATSTQVWQGVIYDCPAVYQTEELDILASINKSSLCEFFKRYYDKHSRFLTKLSVHSTPNDKMPMMDGQLFIKDVATLMPLLGSEKALSRPDA</sequence>
<dbReference type="OrthoDB" id="952271at2759"/>
<dbReference type="GO" id="GO:0046872">
    <property type="term" value="F:metal ion binding"/>
    <property type="evidence" value="ECO:0007669"/>
    <property type="project" value="UniProtKB-KW"/>
</dbReference>
<keyword evidence="5" id="KW-0862">Zinc</keyword>
<evidence type="ECO:0000256" key="2">
    <source>
        <dbReference type="ARBA" id="ARBA00022670"/>
    </source>
</evidence>
<protein>
    <submittedName>
        <fullName evidence="11">Metalloprotease</fullName>
        <ecNumber evidence="11">3.4.24.56</ecNumber>
    </submittedName>
</protein>
<evidence type="ECO:0000256" key="6">
    <source>
        <dbReference type="ARBA" id="ARBA00023049"/>
    </source>
</evidence>
<dbReference type="Pfam" id="PF05193">
    <property type="entry name" value="Peptidase_M16_C"/>
    <property type="match status" value="1"/>
</dbReference>
<name>A0A9W8B3I0_9FUNG</name>
<organism evidence="11 12">
    <name type="scientific">Dimargaris verticillata</name>
    <dbReference type="NCBI Taxonomy" id="2761393"/>
    <lineage>
        <taxon>Eukaryota</taxon>
        <taxon>Fungi</taxon>
        <taxon>Fungi incertae sedis</taxon>
        <taxon>Zoopagomycota</taxon>
        <taxon>Kickxellomycotina</taxon>
        <taxon>Dimargaritomycetes</taxon>
        <taxon>Dimargaritales</taxon>
        <taxon>Dimargaritaceae</taxon>
        <taxon>Dimargaris</taxon>
    </lineage>
</organism>
<reference evidence="11" key="1">
    <citation type="submission" date="2022-07" db="EMBL/GenBank/DDBJ databases">
        <title>Phylogenomic reconstructions and comparative analyses of Kickxellomycotina fungi.</title>
        <authorList>
            <person name="Reynolds N.K."/>
            <person name="Stajich J.E."/>
            <person name="Barry K."/>
            <person name="Grigoriev I.V."/>
            <person name="Crous P."/>
            <person name="Smith M.E."/>
        </authorList>
    </citation>
    <scope>NUCLEOTIDE SEQUENCE</scope>
    <source>
        <strain evidence="11">RSA 567</strain>
    </source>
</reference>
<dbReference type="GO" id="GO:0006508">
    <property type="term" value="P:proteolysis"/>
    <property type="evidence" value="ECO:0007669"/>
    <property type="project" value="UniProtKB-KW"/>
</dbReference>
<evidence type="ECO:0000259" key="10">
    <source>
        <dbReference type="Pfam" id="PF16187"/>
    </source>
</evidence>
<evidence type="ECO:0000256" key="1">
    <source>
        <dbReference type="ARBA" id="ARBA00007261"/>
    </source>
</evidence>
<evidence type="ECO:0000259" key="9">
    <source>
        <dbReference type="Pfam" id="PF05193"/>
    </source>
</evidence>
<gene>
    <name evidence="11" type="primary">STE23_1</name>
    <name evidence="11" type="ORF">H4R34_002660</name>
</gene>
<dbReference type="Proteomes" id="UP001151582">
    <property type="component" value="Unassembled WGS sequence"/>
</dbReference>